<dbReference type="GO" id="GO:0045259">
    <property type="term" value="C:proton-transporting ATP synthase complex"/>
    <property type="evidence" value="ECO:0007669"/>
    <property type="project" value="UniProtKB-KW"/>
</dbReference>
<accession>A0A931AR26</accession>
<dbReference type="Pfam" id="PF02823">
    <property type="entry name" value="ATP-synt_DE_N"/>
    <property type="match status" value="1"/>
</dbReference>
<evidence type="ECO:0000256" key="10">
    <source>
        <dbReference type="SAM" id="Coils"/>
    </source>
</evidence>
<keyword evidence="5 8" id="KW-0472">Membrane</keyword>
<evidence type="ECO:0000256" key="6">
    <source>
        <dbReference type="ARBA" id="ARBA00023196"/>
    </source>
</evidence>
<dbReference type="Pfam" id="PF00401">
    <property type="entry name" value="ATP-synt_DE"/>
    <property type="match status" value="1"/>
</dbReference>
<dbReference type="Gene3D" id="1.20.5.440">
    <property type="entry name" value="ATP synthase delta/epsilon subunit, C-terminal domain"/>
    <property type="match status" value="1"/>
</dbReference>
<dbReference type="AlphaFoldDB" id="A0A931AR26"/>
<gene>
    <name evidence="8" type="primary">atpC</name>
    <name evidence="13" type="ORF">I0Q91_09895</name>
</gene>
<dbReference type="GO" id="GO:0005886">
    <property type="term" value="C:plasma membrane"/>
    <property type="evidence" value="ECO:0007669"/>
    <property type="project" value="UniProtKB-SubCell"/>
</dbReference>
<keyword evidence="3 8" id="KW-0813">Transport</keyword>
<evidence type="ECO:0000259" key="12">
    <source>
        <dbReference type="Pfam" id="PF02823"/>
    </source>
</evidence>
<comment type="caution">
    <text evidence="13">The sequence shown here is derived from an EMBL/GenBank/DDBJ whole genome shotgun (WGS) entry which is preliminary data.</text>
</comment>
<dbReference type="InterPro" id="IPR020547">
    <property type="entry name" value="ATP_synth_F1_esu_C"/>
</dbReference>
<keyword evidence="7 8" id="KW-0066">ATP synthesis</keyword>
<dbReference type="Proteomes" id="UP000621436">
    <property type="component" value="Unassembled WGS sequence"/>
</dbReference>
<feature type="domain" description="ATP synthase F1 complex delta/epsilon subunit N-terminal" evidence="12">
    <location>
        <begin position="5"/>
        <end position="82"/>
    </location>
</feature>
<evidence type="ECO:0000256" key="1">
    <source>
        <dbReference type="ARBA" id="ARBA00004202"/>
    </source>
</evidence>
<dbReference type="CDD" id="cd12152">
    <property type="entry name" value="F1-ATPase_delta"/>
    <property type="match status" value="1"/>
</dbReference>
<keyword evidence="8" id="KW-0375">Hydrogen ion transport</keyword>
<feature type="domain" description="ATP synthase epsilon subunit C-terminal" evidence="11">
    <location>
        <begin position="86"/>
        <end position="131"/>
    </location>
</feature>
<feature type="coiled-coil region" evidence="10">
    <location>
        <begin position="90"/>
        <end position="133"/>
    </location>
</feature>
<dbReference type="InterPro" id="IPR001469">
    <property type="entry name" value="ATP_synth_F1_dsu/esu"/>
</dbReference>
<dbReference type="GO" id="GO:0046933">
    <property type="term" value="F:proton-transporting ATP synthase activity, rotational mechanism"/>
    <property type="evidence" value="ECO:0007669"/>
    <property type="project" value="UniProtKB-UniRule"/>
</dbReference>
<evidence type="ECO:0000256" key="9">
    <source>
        <dbReference type="RuleBase" id="RU003656"/>
    </source>
</evidence>
<dbReference type="InterPro" id="IPR036771">
    <property type="entry name" value="ATPsynth_dsu/esu_N"/>
</dbReference>
<evidence type="ECO:0000256" key="3">
    <source>
        <dbReference type="ARBA" id="ARBA00022448"/>
    </source>
</evidence>
<dbReference type="EMBL" id="JADPIE010000005">
    <property type="protein sequence ID" value="MBF8437392.1"/>
    <property type="molecule type" value="Genomic_DNA"/>
</dbReference>
<dbReference type="PANTHER" id="PTHR13822:SF10">
    <property type="entry name" value="ATP SYNTHASE EPSILON CHAIN, CHLOROPLASTIC"/>
    <property type="match status" value="1"/>
</dbReference>
<dbReference type="GO" id="GO:0005524">
    <property type="term" value="F:ATP binding"/>
    <property type="evidence" value="ECO:0007669"/>
    <property type="project" value="UniProtKB-UniRule"/>
</dbReference>
<evidence type="ECO:0000256" key="7">
    <source>
        <dbReference type="ARBA" id="ARBA00023310"/>
    </source>
</evidence>
<comment type="function">
    <text evidence="8">Produces ATP from ADP in the presence of a proton gradient across the membrane.</text>
</comment>
<evidence type="ECO:0000313" key="13">
    <source>
        <dbReference type="EMBL" id="MBF8437392.1"/>
    </source>
</evidence>
<dbReference type="Gene3D" id="2.60.15.10">
    <property type="entry name" value="F0F1 ATP synthase delta/epsilon subunit, N-terminal"/>
    <property type="match status" value="1"/>
</dbReference>
<comment type="subcellular location">
    <subcellularLocation>
        <location evidence="1 8">Cell membrane</location>
        <topology evidence="1 8">Peripheral membrane protein</topology>
    </subcellularLocation>
</comment>
<dbReference type="NCBIfam" id="NF001846">
    <property type="entry name" value="PRK00571.1-3"/>
    <property type="match status" value="1"/>
</dbReference>
<keyword evidence="10" id="KW-0175">Coiled coil</keyword>
<protein>
    <recommendedName>
        <fullName evidence="8">ATP synthase epsilon chain</fullName>
    </recommendedName>
    <alternativeName>
        <fullName evidence="8">ATP synthase F1 sector epsilon subunit</fullName>
    </alternativeName>
    <alternativeName>
        <fullName evidence="8">F-ATPase epsilon subunit</fullName>
    </alternativeName>
</protein>
<dbReference type="NCBIfam" id="NF009980">
    <property type="entry name" value="PRK13446.1"/>
    <property type="match status" value="1"/>
</dbReference>
<dbReference type="NCBIfam" id="TIGR01216">
    <property type="entry name" value="ATP_synt_epsi"/>
    <property type="match status" value="1"/>
</dbReference>
<comment type="similarity">
    <text evidence="2 8 9">Belongs to the ATPase epsilon chain family.</text>
</comment>
<proteinExistence type="inferred from homology"/>
<evidence type="ECO:0000256" key="5">
    <source>
        <dbReference type="ARBA" id="ARBA00023136"/>
    </source>
</evidence>
<evidence type="ECO:0000256" key="2">
    <source>
        <dbReference type="ARBA" id="ARBA00005712"/>
    </source>
</evidence>
<dbReference type="PANTHER" id="PTHR13822">
    <property type="entry name" value="ATP SYNTHASE DELTA/EPSILON CHAIN"/>
    <property type="match status" value="1"/>
</dbReference>
<evidence type="ECO:0000256" key="4">
    <source>
        <dbReference type="ARBA" id="ARBA00023065"/>
    </source>
</evidence>
<keyword evidence="6 8" id="KW-0139">CF(1)</keyword>
<evidence type="ECO:0000313" key="14">
    <source>
        <dbReference type="Proteomes" id="UP000621436"/>
    </source>
</evidence>
<dbReference type="RefSeq" id="WP_270454366.1">
    <property type="nucleotide sequence ID" value="NZ_JADPIE010000005.1"/>
</dbReference>
<name>A0A931AR26_9FIRM</name>
<evidence type="ECO:0000256" key="8">
    <source>
        <dbReference type="HAMAP-Rule" id="MF_00530"/>
    </source>
</evidence>
<keyword evidence="14" id="KW-1185">Reference proteome</keyword>
<evidence type="ECO:0000259" key="11">
    <source>
        <dbReference type="Pfam" id="PF00401"/>
    </source>
</evidence>
<dbReference type="SUPFAM" id="SSF51344">
    <property type="entry name" value="Epsilon subunit of F1F0-ATP synthase N-terminal domain"/>
    <property type="match status" value="1"/>
</dbReference>
<dbReference type="InterPro" id="IPR036794">
    <property type="entry name" value="ATP_F1_dsu/esu_C_sf"/>
</dbReference>
<dbReference type="InterPro" id="IPR020546">
    <property type="entry name" value="ATP_synth_F1_dsu/esu_N"/>
</dbReference>
<comment type="subunit">
    <text evidence="8 9">F-type ATPases have 2 components, CF(1) - the catalytic core - and CF(0) - the membrane proton channel. CF(1) has five subunits: alpha(3), beta(3), gamma(1), delta(1), epsilon(1). CF(0) has three main subunits: a, b and c.</text>
</comment>
<keyword evidence="8" id="KW-1003">Cell membrane</keyword>
<sequence>MAKVQLDITTPRRVVYSNEIDMLIARAIDGNIGIMPGHTPLVTALENSVVRVKKDDKEIPIPISDGFLEVKPDKINLIVRTAELPEEIDLQRAEKAKERAERRLREEKSKLDQARAEAALDRAVSRINAAKSKSNRFD</sequence>
<dbReference type="SUPFAM" id="SSF46604">
    <property type="entry name" value="Epsilon subunit of F1F0-ATP synthase C-terminal domain"/>
    <property type="match status" value="1"/>
</dbReference>
<reference evidence="13" key="1">
    <citation type="submission" date="2020-11" db="EMBL/GenBank/DDBJ databases">
        <title>Halonatronomonas betainensis gen. nov., sp. nov. a novel haloalkaliphilic representative of the family Halanaerobiacae capable of betaine degradation.</title>
        <authorList>
            <person name="Boltyanskaya Y."/>
            <person name="Kevbrin V."/>
            <person name="Detkova E."/>
            <person name="Grouzdev D.S."/>
            <person name="Koziaeva V."/>
            <person name="Zhilina T."/>
        </authorList>
    </citation>
    <scope>NUCLEOTIDE SEQUENCE</scope>
    <source>
        <strain evidence="13">Z-7014</strain>
    </source>
</reference>
<dbReference type="HAMAP" id="MF_00530">
    <property type="entry name" value="ATP_synth_epsil_bac"/>
    <property type="match status" value="1"/>
</dbReference>
<organism evidence="13 14">
    <name type="scientific">Halonatronomonas betaini</name>
    <dbReference type="NCBI Taxonomy" id="2778430"/>
    <lineage>
        <taxon>Bacteria</taxon>
        <taxon>Bacillati</taxon>
        <taxon>Bacillota</taxon>
        <taxon>Clostridia</taxon>
        <taxon>Halanaerobiales</taxon>
        <taxon>Halarsenatibacteraceae</taxon>
        <taxon>Halonatronomonas</taxon>
    </lineage>
</organism>
<keyword evidence="4 8" id="KW-0406">Ion transport</keyword>